<keyword evidence="3" id="KW-0677">Repeat</keyword>
<dbReference type="FunFam" id="2.10.25.10:FF:000006">
    <property type="entry name" value="Versican core protein-like isoform 1"/>
    <property type="match status" value="1"/>
</dbReference>
<feature type="domain" description="EGF-like" evidence="8">
    <location>
        <begin position="336"/>
        <end position="372"/>
    </location>
</feature>
<evidence type="ECO:0000256" key="4">
    <source>
        <dbReference type="ARBA" id="ARBA00023157"/>
    </source>
</evidence>
<dbReference type="PROSITE" id="PS00022">
    <property type="entry name" value="EGF_1"/>
    <property type="match status" value="2"/>
</dbReference>
<dbReference type="EnsemblMetazoa" id="G25216.1">
    <property type="protein sequence ID" value="G25216.1:cds"/>
    <property type="gene ID" value="G25216"/>
</dbReference>
<dbReference type="Gene3D" id="3.40.50.410">
    <property type="entry name" value="von Willebrand factor, type A domain"/>
    <property type="match status" value="3"/>
</dbReference>
<evidence type="ECO:0000256" key="7">
    <source>
        <dbReference type="SAM" id="MobiDB-lite"/>
    </source>
</evidence>
<evidence type="ECO:0000259" key="9">
    <source>
        <dbReference type="PROSITE" id="PS50234"/>
    </source>
</evidence>
<dbReference type="InterPro" id="IPR000152">
    <property type="entry name" value="EGF-type_Asp/Asn_hydroxyl_site"/>
</dbReference>
<evidence type="ECO:0000256" key="2">
    <source>
        <dbReference type="ARBA" id="ARBA00022729"/>
    </source>
</evidence>
<reference evidence="10" key="1">
    <citation type="submission" date="2022-08" db="UniProtKB">
        <authorList>
            <consortium name="EnsemblMetazoa"/>
        </authorList>
    </citation>
    <scope>IDENTIFICATION</scope>
    <source>
        <strain evidence="10">05x7-T-G4-1.051#20</strain>
    </source>
</reference>
<keyword evidence="11" id="KW-1185">Reference proteome</keyword>
<dbReference type="PROSITE" id="PS00010">
    <property type="entry name" value="ASX_HYDROXYL"/>
    <property type="match status" value="2"/>
</dbReference>
<organism evidence="10 11">
    <name type="scientific">Magallana gigas</name>
    <name type="common">Pacific oyster</name>
    <name type="synonym">Crassostrea gigas</name>
    <dbReference type="NCBI Taxonomy" id="29159"/>
    <lineage>
        <taxon>Eukaryota</taxon>
        <taxon>Metazoa</taxon>
        <taxon>Spiralia</taxon>
        <taxon>Lophotrochozoa</taxon>
        <taxon>Mollusca</taxon>
        <taxon>Bivalvia</taxon>
        <taxon>Autobranchia</taxon>
        <taxon>Pteriomorphia</taxon>
        <taxon>Ostreida</taxon>
        <taxon>Ostreoidea</taxon>
        <taxon>Ostreidae</taxon>
        <taxon>Magallana</taxon>
    </lineage>
</organism>
<evidence type="ECO:0000256" key="1">
    <source>
        <dbReference type="ARBA" id="ARBA00022536"/>
    </source>
</evidence>
<accession>A0A8W8KVK7</accession>
<dbReference type="CDD" id="cd00054">
    <property type="entry name" value="EGF_CA"/>
    <property type="match status" value="2"/>
</dbReference>
<dbReference type="PROSITE" id="PS50026">
    <property type="entry name" value="EGF_3"/>
    <property type="match status" value="2"/>
</dbReference>
<dbReference type="PROSITE" id="PS50234">
    <property type="entry name" value="VWFA"/>
    <property type="match status" value="3"/>
</dbReference>
<evidence type="ECO:0000256" key="3">
    <source>
        <dbReference type="ARBA" id="ARBA00022737"/>
    </source>
</evidence>
<name>A0A8W8KVK7_MAGGI</name>
<dbReference type="SUPFAM" id="SSF57196">
    <property type="entry name" value="EGF/Laminin"/>
    <property type="match status" value="1"/>
</dbReference>
<evidence type="ECO:0000313" key="10">
    <source>
        <dbReference type="EnsemblMetazoa" id="G25216.1:cds"/>
    </source>
</evidence>
<dbReference type="FunFam" id="2.10.25.10:FF:000255">
    <property type="entry name" value="Sushi, nidogen and EGF-like domains 1"/>
    <property type="match status" value="1"/>
</dbReference>
<dbReference type="InterPro" id="IPR050525">
    <property type="entry name" value="ECM_Assembly_Org"/>
</dbReference>
<dbReference type="InterPro" id="IPR000742">
    <property type="entry name" value="EGF"/>
</dbReference>
<feature type="region of interest" description="Disordered" evidence="7">
    <location>
        <begin position="95"/>
        <end position="114"/>
    </location>
</feature>
<feature type="disulfide bond" evidence="6">
    <location>
        <begin position="362"/>
        <end position="371"/>
    </location>
</feature>
<dbReference type="InterPro" id="IPR002035">
    <property type="entry name" value="VWF_A"/>
</dbReference>
<evidence type="ECO:0000313" key="11">
    <source>
        <dbReference type="Proteomes" id="UP000005408"/>
    </source>
</evidence>
<keyword evidence="2" id="KW-0732">Signal</keyword>
<dbReference type="SMART" id="SM00179">
    <property type="entry name" value="EGF_CA"/>
    <property type="match status" value="2"/>
</dbReference>
<feature type="domain" description="EGF-like" evidence="8">
    <location>
        <begin position="112"/>
        <end position="148"/>
    </location>
</feature>
<dbReference type="InterPro" id="IPR036465">
    <property type="entry name" value="vWFA_dom_sf"/>
</dbReference>
<protein>
    <submittedName>
        <fullName evidence="10">Uncharacterized protein</fullName>
    </submittedName>
</protein>
<keyword evidence="1 6" id="KW-0245">EGF-like domain</keyword>
<keyword evidence="4 6" id="KW-1015">Disulfide bond</keyword>
<dbReference type="Proteomes" id="UP000005408">
    <property type="component" value="Unassembled WGS sequence"/>
</dbReference>
<dbReference type="PRINTS" id="PR00010">
    <property type="entry name" value="EGFBLOOD"/>
</dbReference>
<evidence type="ECO:0000256" key="5">
    <source>
        <dbReference type="ARBA" id="ARBA00023180"/>
    </source>
</evidence>
<keyword evidence="5" id="KW-0325">Glycoprotein</keyword>
<dbReference type="SMART" id="SM00327">
    <property type="entry name" value="VWA"/>
    <property type="match status" value="1"/>
</dbReference>
<dbReference type="CDD" id="cd01450">
    <property type="entry name" value="vWFA_subfamily_ECM"/>
    <property type="match status" value="1"/>
</dbReference>
<evidence type="ECO:0000259" key="8">
    <source>
        <dbReference type="PROSITE" id="PS50026"/>
    </source>
</evidence>
<dbReference type="Gene3D" id="2.10.25.10">
    <property type="entry name" value="Laminin"/>
    <property type="match status" value="2"/>
</dbReference>
<dbReference type="SMART" id="SM00181">
    <property type="entry name" value="EGF"/>
    <property type="match status" value="2"/>
</dbReference>
<feature type="domain" description="VWFA" evidence="9">
    <location>
        <begin position="156"/>
        <end position="333"/>
    </location>
</feature>
<feature type="disulfide bond" evidence="6">
    <location>
        <begin position="138"/>
        <end position="147"/>
    </location>
</feature>
<dbReference type="Pfam" id="PF00092">
    <property type="entry name" value="VWA"/>
    <property type="match status" value="3"/>
</dbReference>
<dbReference type="PROSITE" id="PS01186">
    <property type="entry name" value="EGF_2"/>
    <property type="match status" value="1"/>
</dbReference>
<dbReference type="PANTHER" id="PTHR24020">
    <property type="entry name" value="COLLAGEN ALPHA"/>
    <property type="match status" value="1"/>
</dbReference>
<evidence type="ECO:0000256" key="6">
    <source>
        <dbReference type="PROSITE-ProRule" id="PRU00076"/>
    </source>
</evidence>
<dbReference type="Pfam" id="PF00008">
    <property type="entry name" value="EGF"/>
    <property type="match status" value="2"/>
</dbReference>
<sequence length="494" mass="54553">MFIEPRGDRNFARNLIFLLTGQDKSKDTFDAWAAAQKAEAEGINLFTVGINLNDTMELDELSTHPIETYRQLINTDQPPAELNLTLSEILGRIDDNVEPERPRKGPTGENPDANKCASKPCQNGAFCIDGIGSYQCVCTNGFHGQNCDKKCGDPADAVFVMNTSEGIGEYTFRRIKGYVDYLVGQMIVEECDIRVSAMKYSSSPMVQFNIGQYQDTNTITSMVDHIGYTKGKANMAGAFRSLRTNMFNGNGDRPRVKNVAYLKTDGSVGVNEDITLQEAELAIESDIQIIPIAIQMRRREEIENIALFQGLKTMEIDDKTLLYSMKDDVLEPIFESVDSCADSPCRNGGQCKNNNGGFLCECRAGFSGDVCQNRVVQFAGSALVRLDLHKGSRNKAVMSAVSGIRRFGSDTMPMEALQKTRLRIFGRAGDRKDVPNTVIFITKSMRKESEIMREAGKLKLEGTSIIGIGMDLSDSDKNFLETAVSPPVVANAFF</sequence>
<proteinExistence type="predicted"/>
<dbReference type="SUPFAM" id="SSF53300">
    <property type="entry name" value="vWA-like"/>
    <property type="match status" value="3"/>
</dbReference>
<dbReference type="AlphaFoldDB" id="A0A8W8KVK7"/>
<dbReference type="InterPro" id="IPR001881">
    <property type="entry name" value="EGF-like_Ca-bd_dom"/>
</dbReference>
<feature type="domain" description="VWFA" evidence="9">
    <location>
        <begin position="375"/>
        <end position="494"/>
    </location>
</feature>
<feature type="domain" description="VWFA" evidence="9">
    <location>
        <begin position="1"/>
        <end position="93"/>
    </location>
</feature>
<dbReference type="GO" id="GO:0005509">
    <property type="term" value="F:calcium ion binding"/>
    <property type="evidence" value="ECO:0007669"/>
    <property type="project" value="InterPro"/>
</dbReference>
<comment type="caution">
    <text evidence="6">Lacks conserved residue(s) required for the propagation of feature annotation.</text>
</comment>